<feature type="compositionally biased region" description="Polar residues" evidence="13">
    <location>
        <begin position="1188"/>
        <end position="1199"/>
    </location>
</feature>
<feature type="region of interest" description="Disordered" evidence="13">
    <location>
        <begin position="1172"/>
        <end position="1407"/>
    </location>
</feature>
<feature type="repeat" description="WD" evidence="12">
    <location>
        <begin position="651"/>
        <end position="692"/>
    </location>
</feature>
<dbReference type="Gene3D" id="3.30.420.60">
    <property type="entry name" value="eRF1 domain 2"/>
    <property type="match status" value="1"/>
</dbReference>
<dbReference type="GO" id="GO:0006412">
    <property type="term" value="P:translation"/>
    <property type="evidence" value="ECO:0007669"/>
    <property type="project" value="UniProtKB-ARBA"/>
</dbReference>
<evidence type="ECO:0000256" key="13">
    <source>
        <dbReference type="SAM" id="MobiDB-lite"/>
    </source>
</evidence>
<comment type="similarity">
    <text evidence="3">Belongs to the eukaryotic release factor 1 family. Pelota subfamily.</text>
</comment>
<dbReference type="InterPro" id="IPR038069">
    <property type="entry name" value="Pelota/DOM34_N"/>
</dbReference>
<reference evidence="15 16" key="1">
    <citation type="submission" date="2018-04" db="EMBL/GenBank/DDBJ databases">
        <authorList>
            <person name="Huttner S."/>
            <person name="Dainat J."/>
        </authorList>
    </citation>
    <scope>NUCLEOTIDE SEQUENCE [LARGE SCALE GENOMIC DNA]</scope>
</reference>
<evidence type="ECO:0000259" key="14">
    <source>
        <dbReference type="SMART" id="SM01194"/>
    </source>
</evidence>
<dbReference type="InterPro" id="IPR040324">
    <property type="entry name" value="WDR44/Dgr2"/>
</dbReference>
<feature type="compositionally biased region" description="Low complexity" evidence="13">
    <location>
        <begin position="1286"/>
        <end position="1307"/>
    </location>
</feature>
<dbReference type="Pfam" id="PF03464">
    <property type="entry name" value="eRF1_2"/>
    <property type="match status" value="1"/>
</dbReference>
<protein>
    <submittedName>
        <fullName evidence="15">0e534086-ff1e-4fb9-8d2d-3c098a3b9d05</fullName>
    </submittedName>
</protein>
<dbReference type="PROSITE" id="PS50082">
    <property type="entry name" value="WD_REPEATS_2"/>
    <property type="match status" value="3"/>
</dbReference>
<evidence type="ECO:0000256" key="12">
    <source>
        <dbReference type="PROSITE-ProRule" id="PRU00221"/>
    </source>
</evidence>
<dbReference type="InterPro" id="IPR029064">
    <property type="entry name" value="Ribosomal_eL30-like_sf"/>
</dbReference>
<dbReference type="SUPFAM" id="SSF50978">
    <property type="entry name" value="WD40 repeat-like"/>
    <property type="match status" value="1"/>
</dbReference>
<evidence type="ECO:0000256" key="5">
    <source>
        <dbReference type="ARBA" id="ARBA00022574"/>
    </source>
</evidence>
<accession>A0A446BUU7</accession>
<evidence type="ECO:0000256" key="1">
    <source>
        <dbReference type="ARBA" id="ARBA00001968"/>
    </source>
</evidence>
<keyword evidence="5 12" id="KW-0853">WD repeat</keyword>
<evidence type="ECO:0000313" key="16">
    <source>
        <dbReference type="Proteomes" id="UP000289323"/>
    </source>
</evidence>
<dbReference type="GO" id="GO:0005737">
    <property type="term" value="C:cytoplasm"/>
    <property type="evidence" value="ECO:0007669"/>
    <property type="project" value="UniProtKB-SubCell"/>
</dbReference>
<keyword evidence="9" id="KW-0498">Mitosis</keyword>
<dbReference type="InterPro" id="IPR005140">
    <property type="entry name" value="eRF1_Pelota-like_N"/>
</dbReference>
<evidence type="ECO:0000256" key="6">
    <source>
        <dbReference type="ARBA" id="ARBA00022618"/>
    </source>
</evidence>
<feature type="compositionally biased region" description="Polar residues" evidence="13">
    <location>
        <begin position="1093"/>
        <end position="1110"/>
    </location>
</feature>
<feature type="region of interest" description="Disordered" evidence="13">
    <location>
        <begin position="1136"/>
        <end position="1158"/>
    </location>
</feature>
<evidence type="ECO:0000256" key="10">
    <source>
        <dbReference type="ARBA" id="ARBA00023254"/>
    </source>
</evidence>
<dbReference type="InterPro" id="IPR015943">
    <property type="entry name" value="WD40/YVTN_repeat-like_dom_sf"/>
</dbReference>
<dbReference type="SUPFAM" id="SSF159065">
    <property type="entry name" value="Dom34/Pelota N-terminal domain-like"/>
    <property type="match status" value="1"/>
</dbReference>
<dbReference type="InterPro" id="IPR005141">
    <property type="entry name" value="eRF1_2"/>
</dbReference>
<dbReference type="InterPro" id="IPR001680">
    <property type="entry name" value="WD40_rpt"/>
</dbReference>
<dbReference type="SMART" id="SM00320">
    <property type="entry name" value="WD40"/>
    <property type="match status" value="6"/>
</dbReference>
<dbReference type="FunFam" id="3.30.420.60:FF:000004">
    <property type="entry name" value="Protein DOM34 homolog"/>
    <property type="match status" value="1"/>
</dbReference>
<feature type="repeat" description="WD" evidence="12">
    <location>
        <begin position="721"/>
        <end position="761"/>
    </location>
</feature>
<organism evidence="15 16">
    <name type="scientific">Thermothielavioides terrestris</name>
    <dbReference type="NCBI Taxonomy" id="2587410"/>
    <lineage>
        <taxon>Eukaryota</taxon>
        <taxon>Fungi</taxon>
        <taxon>Dikarya</taxon>
        <taxon>Ascomycota</taxon>
        <taxon>Pezizomycotina</taxon>
        <taxon>Sordariomycetes</taxon>
        <taxon>Sordariomycetidae</taxon>
        <taxon>Sordariales</taxon>
        <taxon>Chaetomiaceae</taxon>
        <taxon>Thermothielavioides</taxon>
    </lineage>
</organism>
<keyword evidence="4" id="KW-0963">Cytoplasm</keyword>
<proteinExistence type="inferred from homology"/>
<dbReference type="InterPro" id="IPR058547">
    <property type="entry name" value="Pelota_N"/>
</dbReference>
<evidence type="ECO:0000256" key="9">
    <source>
        <dbReference type="ARBA" id="ARBA00022776"/>
    </source>
</evidence>
<dbReference type="Proteomes" id="UP000289323">
    <property type="component" value="Unassembled WGS sequence"/>
</dbReference>
<feature type="region of interest" description="Disordered" evidence="13">
    <location>
        <begin position="404"/>
        <end position="462"/>
    </location>
</feature>
<dbReference type="PANTHER" id="PTHR14221:SF0">
    <property type="entry name" value="WD REPEAT-CONTAINING PROTEIN 44"/>
    <property type="match status" value="1"/>
</dbReference>
<dbReference type="InterPro" id="IPR036322">
    <property type="entry name" value="WD40_repeat_dom_sf"/>
</dbReference>
<dbReference type="Pfam" id="PF26356">
    <property type="entry name" value="Pelota_N"/>
    <property type="match status" value="1"/>
</dbReference>
<dbReference type="GO" id="GO:1990533">
    <property type="term" value="C:Dom34-Hbs1 complex"/>
    <property type="evidence" value="ECO:0007669"/>
    <property type="project" value="UniProtKB-ARBA"/>
</dbReference>
<dbReference type="FunFam" id="2.30.30.870:FF:000001">
    <property type="entry name" value="Protein pelota homolog"/>
    <property type="match status" value="1"/>
</dbReference>
<dbReference type="InterPro" id="IPR005142">
    <property type="entry name" value="eRF1_3"/>
</dbReference>
<dbReference type="SUPFAM" id="SSF55315">
    <property type="entry name" value="L30e-like"/>
    <property type="match status" value="1"/>
</dbReference>
<sequence>MRFASKRQTVEAIDEDAGVSLLIVEPEDMWHANNLIAVGDVIHAPALRKVTMTTATGSTVGKSVRTNLSIKVKSTFFDPLASELKVSGTVVNENDWVSVGQHHTITLKYEKADIKFTIWKSAGWDSVALQTLKEALSEDRPEAIAAVVMHEGLANICLITDFRTIVKQRVESSIPKKRSSAKEASGGMTAFYEKTLSNLRSNVDFSQPRTLLLASPGFVAQDFRAYMQSEAARTGDKTLQRIAKDAVVVHSSTGHVHSLNEVLRSPEVKKTMHDTRFTTETNLMDQFYERLRKDDGKAWYGTKPVEKAVAEGAVGRGGGVLLVNNAFFRSMDVATRKKYVALVDKVKADGGEARLLSSDHESGKRLEALGGIAAILTYPMFDLDEDEDEDGDVEVIGGVAQAHAAAPALAQQQQQEHDATRSSTRPSSPPRIPNTPPPSKSVPRSPGSLDAQDATNGDGSDARIARPALAHTPGSNSAIDPLSQQILLRKSTEPSIPHRLTQMAEGLARASSELSRNVVPISDVTKDKSKKGGSFLSRLSIRGYRKKELGDVDSDSELGSEARMDGINARVFSQALNSPIVGGGYVPHHKEPPRYIRTRASNKRTREFNRMFLAQELVGTRPPEADGDATSDASKAPVVSVSVAGAGDRKATRTGGAIWATEFSKDGKYLATAGRDHVVRVWAVLSTPEERRAHEEDEAADGGPGERLSAPVFRDQPVKEFRGHTGEVLDLSWSKNNFLLSSSMDKTVRLWHMSRSECLCTFKHKDFVTRLAFHPRDDRFFLAGSLDTMLRLWSIPDKAVAFSAQLPDLVTAVAFSPDGKGKNAKGSKITGIQTMAIPPPSPIEQKPSSASVSLASADAVNSGEVRVLITSNDSRIRIYSLRDKALEVKLKGHENLCSQIAATFSDDGKYVICGSEDRKTFVWSLTGSDALVQDKDKSACEYFEAHGDIVTTALFAPTKTRMLLGQSGDPIYDLCNPPPVVLQSLEEAASAAASQVALTHDSQTTAPAESACKKPEPSPAYIARSTHYDGNIIVTTGDTGIIKVFRQDCAFAKRRVAESWETGSTFSRKLAAHGSGYVGGGLGRSVSVLTRTSAGSTVHSRRGSLSQPTAPGSMGSPQLGGAIAAHSERILSWRQGIEDGGGTPARSERSLSPTKASAASLNSAYNLAGEARKHPHAGASPARHRASSPLSSPTASVFSGSPERTPIRVVNEKNRARDRRDSRPEAPTMPPTPGFTLRPANEEGRPPAAADSAGQVSSSSSSFWNLGRWRGIPGFRASSSGQGPPTTTTTTTTNTRARSSGSRPSLSKSRHPTDSSYDNEREEADGGAAEEAERAARRRSLAVPSSVITAAGGDSKAGRRKSLPASAVLQGGDDADAGSVPASSGGGQHEAGVVPDMAADRRERLPS</sequence>
<evidence type="ECO:0000256" key="2">
    <source>
        <dbReference type="ARBA" id="ARBA00004496"/>
    </source>
</evidence>
<feature type="repeat" description="WD" evidence="12">
    <location>
        <begin position="761"/>
        <end position="803"/>
    </location>
</feature>
<evidence type="ECO:0000256" key="7">
    <source>
        <dbReference type="ARBA" id="ARBA00022723"/>
    </source>
</evidence>
<dbReference type="Gene3D" id="2.130.10.10">
    <property type="entry name" value="YVTN repeat-like/Quinoprotein amine dehydrogenase"/>
    <property type="match status" value="1"/>
</dbReference>
<dbReference type="EMBL" id="OUUZ01000016">
    <property type="protein sequence ID" value="SPQ26209.1"/>
    <property type="molecule type" value="Genomic_DNA"/>
</dbReference>
<keyword evidence="10" id="KW-0469">Meiosis</keyword>
<feature type="region of interest" description="Disordered" evidence="13">
    <location>
        <begin position="690"/>
        <end position="713"/>
    </location>
</feature>
<evidence type="ECO:0000256" key="11">
    <source>
        <dbReference type="ARBA" id="ARBA00023306"/>
    </source>
</evidence>
<dbReference type="Gene3D" id="2.30.30.870">
    <property type="entry name" value="Pelota, domain A"/>
    <property type="match status" value="1"/>
</dbReference>
<keyword evidence="6" id="KW-0132">Cell division</keyword>
<evidence type="ECO:0000256" key="8">
    <source>
        <dbReference type="ARBA" id="ARBA00022737"/>
    </source>
</evidence>
<evidence type="ECO:0000313" key="15">
    <source>
        <dbReference type="EMBL" id="SPQ26209.1"/>
    </source>
</evidence>
<dbReference type="SUPFAM" id="SSF53137">
    <property type="entry name" value="Translational machinery components"/>
    <property type="match status" value="1"/>
</dbReference>
<feature type="compositionally biased region" description="Pro residues" evidence="13">
    <location>
        <begin position="427"/>
        <end position="440"/>
    </location>
</feature>
<feature type="compositionally biased region" description="Basic and acidic residues" evidence="13">
    <location>
        <begin position="1210"/>
        <end position="1224"/>
    </location>
</feature>
<dbReference type="InterPro" id="IPR004405">
    <property type="entry name" value="TF_pelota"/>
</dbReference>
<dbReference type="GO" id="GO:0071025">
    <property type="term" value="P:RNA surveillance"/>
    <property type="evidence" value="ECO:0007669"/>
    <property type="project" value="InterPro"/>
</dbReference>
<dbReference type="Pfam" id="PF00400">
    <property type="entry name" value="WD40"/>
    <property type="match status" value="4"/>
</dbReference>
<keyword evidence="8" id="KW-0677">Repeat</keyword>
<dbReference type="NCBIfam" id="TIGR00111">
    <property type="entry name" value="pelota"/>
    <property type="match status" value="1"/>
</dbReference>
<name>A0A446BUU7_9PEZI</name>
<keyword evidence="11" id="KW-0131">Cell cycle</keyword>
<dbReference type="FunFam" id="3.30.1330.30:FF:000008">
    <property type="entry name" value="Protein pelota homolog"/>
    <property type="match status" value="1"/>
</dbReference>
<dbReference type="GO" id="GO:0051321">
    <property type="term" value="P:meiotic cell cycle"/>
    <property type="evidence" value="ECO:0007669"/>
    <property type="project" value="UniProtKB-KW"/>
</dbReference>
<feature type="compositionally biased region" description="Acidic residues" evidence="13">
    <location>
        <begin position="1320"/>
        <end position="1330"/>
    </location>
</feature>
<gene>
    <name evidence="15" type="ORF">TT172_LOCUS8628</name>
</gene>
<feature type="compositionally biased region" description="Low complexity" evidence="13">
    <location>
        <begin position="404"/>
        <end position="414"/>
    </location>
</feature>
<feature type="region of interest" description="Disordered" evidence="13">
    <location>
        <begin position="1093"/>
        <end position="1120"/>
    </location>
</feature>
<keyword evidence="7" id="KW-0479">Metal-binding</keyword>
<comment type="cofactor">
    <cofactor evidence="1">
        <name>a divalent metal cation</name>
        <dbReference type="ChEBI" id="CHEBI:60240"/>
    </cofactor>
</comment>
<dbReference type="Pfam" id="PF03465">
    <property type="entry name" value="eRF1_3"/>
    <property type="match status" value="1"/>
</dbReference>
<feature type="compositionally biased region" description="Basic and acidic residues" evidence="13">
    <location>
        <begin position="1398"/>
        <end position="1407"/>
    </location>
</feature>
<feature type="domain" description="eRF1/Pelota-like N-terminal" evidence="14">
    <location>
        <begin position="6"/>
        <end position="137"/>
    </location>
</feature>
<comment type="subcellular location">
    <subcellularLocation>
        <location evidence="2">Cytoplasm</location>
    </subcellularLocation>
</comment>
<dbReference type="GO" id="GO:0046872">
    <property type="term" value="F:metal ion binding"/>
    <property type="evidence" value="ECO:0007669"/>
    <property type="project" value="UniProtKB-KW"/>
</dbReference>
<dbReference type="Gene3D" id="3.30.1330.30">
    <property type="match status" value="1"/>
</dbReference>
<evidence type="ECO:0000256" key="4">
    <source>
        <dbReference type="ARBA" id="ARBA00022490"/>
    </source>
</evidence>
<dbReference type="GO" id="GO:0070481">
    <property type="term" value="P:nuclear-transcribed mRNA catabolic process, non-stop decay"/>
    <property type="evidence" value="ECO:0007669"/>
    <property type="project" value="InterPro"/>
</dbReference>
<dbReference type="SMART" id="SM01194">
    <property type="entry name" value="eRF1_1"/>
    <property type="match status" value="1"/>
</dbReference>
<dbReference type="PROSITE" id="PS50294">
    <property type="entry name" value="WD_REPEATS_REGION"/>
    <property type="match status" value="2"/>
</dbReference>
<dbReference type="GO" id="GO:0070966">
    <property type="term" value="P:nuclear-transcribed mRNA catabolic process, no-go decay"/>
    <property type="evidence" value="ECO:0007669"/>
    <property type="project" value="InterPro"/>
</dbReference>
<dbReference type="PANTHER" id="PTHR14221">
    <property type="entry name" value="WD REPEAT DOMAIN 44"/>
    <property type="match status" value="1"/>
</dbReference>
<evidence type="ECO:0000256" key="3">
    <source>
        <dbReference type="ARBA" id="ARBA00009504"/>
    </source>
</evidence>
<dbReference type="InterPro" id="IPR042226">
    <property type="entry name" value="eFR1_2_sf"/>
</dbReference>
<dbReference type="GO" id="GO:0051301">
    <property type="term" value="P:cell division"/>
    <property type="evidence" value="ECO:0007669"/>
    <property type="project" value="UniProtKB-KW"/>
</dbReference>